<keyword evidence="3" id="KW-0418">Kinase</keyword>
<accession>A0AAD7K7J7</accession>
<dbReference type="EMBL" id="JARKIB010000007">
    <property type="protein sequence ID" value="KAJ7778429.1"/>
    <property type="molecule type" value="Genomic_DNA"/>
</dbReference>
<keyword evidence="4" id="KW-1185">Reference proteome</keyword>
<organism evidence="3 4">
    <name type="scientific">Mycena metata</name>
    <dbReference type="NCBI Taxonomy" id="1033252"/>
    <lineage>
        <taxon>Eukaryota</taxon>
        <taxon>Fungi</taxon>
        <taxon>Dikarya</taxon>
        <taxon>Basidiomycota</taxon>
        <taxon>Agaricomycotina</taxon>
        <taxon>Agaricomycetes</taxon>
        <taxon>Agaricomycetidae</taxon>
        <taxon>Agaricales</taxon>
        <taxon>Marasmiineae</taxon>
        <taxon>Mycenaceae</taxon>
        <taxon>Mycena</taxon>
    </lineage>
</organism>
<dbReference type="InterPro" id="IPR000719">
    <property type="entry name" value="Prot_kinase_dom"/>
</dbReference>
<keyword evidence="3" id="KW-0808">Transferase</keyword>
<dbReference type="GO" id="GO:0005524">
    <property type="term" value="F:ATP binding"/>
    <property type="evidence" value="ECO:0007669"/>
    <property type="project" value="InterPro"/>
</dbReference>
<dbReference type="InterPro" id="IPR008266">
    <property type="entry name" value="Tyr_kinase_AS"/>
</dbReference>
<reference evidence="3" key="1">
    <citation type="submission" date="2023-03" db="EMBL/GenBank/DDBJ databases">
        <title>Massive genome expansion in bonnet fungi (Mycena s.s.) driven by repeated elements and novel gene families across ecological guilds.</title>
        <authorList>
            <consortium name="Lawrence Berkeley National Laboratory"/>
            <person name="Harder C.B."/>
            <person name="Miyauchi S."/>
            <person name="Viragh M."/>
            <person name="Kuo A."/>
            <person name="Thoen E."/>
            <person name="Andreopoulos B."/>
            <person name="Lu D."/>
            <person name="Skrede I."/>
            <person name="Drula E."/>
            <person name="Henrissat B."/>
            <person name="Morin E."/>
            <person name="Kohler A."/>
            <person name="Barry K."/>
            <person name="LaButti K."/>
            <person name="Morin E."/>
            <person name="Salamov A."/>
            <person name="Lipzen A."/>
            <person name="Mereny Z."/>
            <person name="Hegedus B."/>
            <person name="Baldrian P."/>
            <person name="Stursova M."/>
            <person name="Weitz H."/>
            <person name="Taylor A."/>
            <person name="Grigoriev I.V."/>
            <person name="Nagy L.G."/>
            <person name="Martin F."/>
            <person name="Kauserud H."/>
        </authorList>
    </citation>
    <scope>NUCLEOTIDE SEQUENCE</scope>
    <source>
        <strain evidence="3">CBHHK182m</strain>
    </source>
</reference>
<dbReference type="InterPro" id="IPR011009">
    <property type="entry name" value="Kinase-like_dom_sf"/>
</dbReference>
<feature type="region of interest" description="Disordered" evidence="1">
    <location>
        <begin position="452"/>
        <end position="481"/>
    </location>
</feature>
<feature type="region of interest" description="Disordered" evidence="1">
    <location>
        <begin position="382"/>
        <end position="432"/>
    </location>
</feature>
<dbReference type="InterPro" id="IPR001245">
    <property type="entry name" value="Ser-Thr/Tyr_kinase_cat_dom"/>
</dbReference>
<evidence type="ECO:0000259" key="2">
    <source>
        <dbReference type="PROSITE" id="PS50011"/>
    </source>
</evidence>
<feature type="compositionally biased region" description="Pro residues" evidence="1">
    <location>
        <begin position="411"/>
        <end position="432"/>
    </location>
</feature>
<dbReference type="PROSITE" id="PS00109">
    <property type="entry name" value="PROTEIN_KINASE_TYR"/>
    <property type="match status" value="1"/>
</dbReference>
<sequence>MSCDDAVNGIVTSPQHRKMLLELSSTLGLDNDPGLRSALRADEERLAILIVSILNSKPVQDAVLKLDGDSAQSLIDVIQEALNRGFLMAQDHSRRARRLIRKLSDASDKLPSSLFISGVTGREEHPSFAGGFGDIYRASYGGKTVALKHMRHIQSAELRDIRLRLCREALVWKDLHHPYILTFIGIDRESIPSSLCMVSPWMEQGTILNYLKDHGRSNVDKFLSEIAQGLQYLHSCKIVHGDLRGANILINEDWSACLADFGLSVFTNATTSIYTSTRAGSMYWMAPELIDPERFGYRYARTPSSDVYAFACVCFELYTGHPPFSELSQAAALLRIVNGERPGRPSTSPALSAALWQHVTAYWAEDAAARPPIDVVVQEMAWPSPRRNRKSSRSLPSIPLAQSTPSSIPVSRPPPLPRIPGTRPPPLPPIPLVRPAPLPPIPIVRSTPLPTIPASPSASSSLSSPSSPPVYFTPKGSPPGYNAPEYQRVDLSPSKMVQMEKASEQGPSRELDLGHIMKLLDKASERSMRDQTVVLSGGMETLVERARQRDLAKRQALAEELAHFSDAGRLHSQDAALQHTWRNPDSLLNLPEFIREVVPRPGNPEEILTLPEFFKEIPPLDDPFLAAAPPSEERELTRPRKPSLPWLRISPSLSTRLYQLSNSKSSPSIPESGTRKYLWIYSLR</sequence>
<dbReference type="GO" id="GO:0004674">
    <property type="term" value="F:protein serine/threonine kinase activity"/>
    <property type="evidence" value="ECO:0007669"/>
    <property type="project" value="TreeGrafter"/>
</dbReference>
<comment type="caution">
    <text evidence="3">The sequence shown here is derived from an EMBL/GenBank/DDBJ whole genome shotgun (WGS) entry which is preliminary data.</text>
</comment>
<dbReference type="Gene3D" id="1.10.510.10">
    <property type="entry name" value="Transferase(Phosphotransferase) domain 1"/>
    <property type="match status" value="1"/>
</dbReference>
<proteinExistence type="predicted"/>
<feature type="compositionally biased region" description="Low complexity" evidence="1">
    <location>
        <begin position="452"/>
        <end position="465"/>
    </location>
</feature>
<dbReference type="PROSITE" id="PS50011">
    <property type="entry name" value="PROTEIN_KINASE_DOM"/>
    <property type="match status" value="1"/>
</dbReference>
<dbReference type="Pfam" id="PF07714">
    <property type="entry name" value="PK_Tyr_Ser-Thr"/>
    <property type="match status" value="1"/>
</dbReference>
<dbReference type="InterPro" id="IPR051681">
    <property type="entry name" value="Ser/Thr_Kinases-Pseudokinases"/>
</dbReference>
<evidence type="ECO:0000313" key="3">
    <source>
        <dbReference type="EMBL" id="KAJ7778429.1"/>
    </source>
</evidence>
<feature type="domain" description="Protein kinase" evidence="2">
    <location>
        <begin position="121"/>
        <end position="383"/>
    </location>
</feature>
<dbReference type="PANTHER" id="PTHR44329">
    <property type="entry name" value="SERINE/THREONINE-PROTEIN KINASE TNNI3K-RELATED"/>
    <property type="match status" value="1"/>
</dbReference>
<dbReference type="AlphaFoldDB" id="A0AAD7K7J7"/>
<evidence type="ECO:0000313" key="4">
    <source>
        <dbReference type="Proteomes" id="UP001215598"/>
    </source>
</evidence>
<evidence type="ECO:0000256" key="1">
    <source>
        <dbReference type="SAM" id="MobiDB-lite"/>
    </source>
</evidence>
<dbReference type="SUPFAM" id="SSF56112">
    <property type="entry name" value="Protein kinase-like (PK-like)"/>
    <property type="match status" value="1"/>
</dbReference>
<feature type="compositionally biased region" description="Low complexity" evidence="1">
    <location>
        <begin position="393"/>
        <end position="410"/>
    </location>
</feature>
<protein>
    <submittedName>
        <fullName evidence="3">Kinase-like domain-containing protein</fullName>
    </submittedName>
</protein>
<gene>
    <name evidence="3" type="ORF">B0H16DRAFT_886701</name>
</gene>
<name>A0AAD7K7J7_9AGAR</name>
<dbReference type="Proteomes" id="UP001215598">
    <property type="component" value="Unassembled WGS sequence"/>
</dbReference>